<dbReference type="EMBL" id="CP048286">
    <property type="protein sequence ID" value="QHW33918.1"/>
    <property type="molecule type" value="Genomic_DNA"/>
</dbReference>
<reference evidence="2 3" key="1">
    <citation type="submission" date="2020-02" db="EMBL/GenBank/DDBJ databases">
        <title>Paenibacillus sp. nov., isolated from rhizosphere soil of tomato.</title>
        <authorList>
            <person name="Weon H.-Y."/>
            <person name="Lee S.A."/>
        </authorList>
    </citation>
    <scope>NUCLEOTIDE SEQUENCE [LARGE SCALE GENOMIC DNA]</scope>
    <source>
        <strain evidence="2 3">14171R-81</strain>
    </source>
</reference>
<organism evidence="2 3">
    <name type="scientific">Paenibacillus rhizovicinus</name>
    <dbReference type="NCBI Taxonomy" id="2704463"/>
    <lineage>
        <taxon>Bacteria</taxon>
        <taxon>Bacillati</taxon>
        <taxon>Bacillota</taxon>
        <taxon>Bacilli</taxon>
        <taxon>Bacillales</taxon>
        <taxon>Paenibacillaceae</taxon>
        <taxon>Paenibacillus</taxon>
    </lineage>
</organism>
<dbReference type="SUPFAM" id="SSF55383">
    <property type="entry name" value="Copper amine oxidase, domain N"/>
    <property type="match status" value="1"/>
</dbReference>
<evidence type="ECO:0000313" key="3">
    <source>
        <dbReference type="Proteomes" id="UP000479114"/>
    </source>
</evidence>
<sequence>MRTSKRRRLRSTAALLITCCLLVTMIFSPEKHVFAATAPVAASVEIGKTMAISINGFYVLFPGEQTPYLKSGRLMVPLRAFANAIGAGVLYDQKSRSATISALGEPVKGIRAGIGLAVYDWDLPLLLKPAPEIRNGIMFVPATTILQGLQTYGWEAMSGLSGTKTLVIKDLLAASAFRMVAALSDAEQAPFPVESTTHPYPYFPIGSTISEIKDLTGKTAYELTLKLQNSAGMPVPGNGSELEIHAVDAANKEISAMTLKGPQQETGKAQLISFHTTVPMETQFIVFRSRILK</sequence>
<accession>A0A6C0P5X1</accession>
<evidence type="ECO:0000313" key="2">
    <source>
        <dbReference type="EMBL" id="QHW33918.1"/>
    </source>
</evidence>
<name>A0A6C0P5X1_9BACL</name>
<dbReference type="RefSeq" id="WP_162643915.1">
    <property type="nucleotide sequence ID" value="NZ_CP048286.1"/>
</dbReference>
<feature type="domain" description="Copper amine oxidase-like N-terminal" evidence="1">
    <location>
        <begin position="55"/>
        <end position="149"/>
    </location>
</feature>
<keyword evidence="3" id="KW-1185">Reference proteome</keyword>
<dbReference type="Gene3D" id="3.30.457.10">
    <property type="entry name" value="Copper amine oxidase-like, N-terminal domain"/>
    <property type="match status" value="1"/>
</dbReference>
<dbReference type="InterPro" id="IPR012854">
    <property type="entry name" value="Cu_amine_oxidase-like_N"/>
</dbReference>
<evidence type="ECO:0000259" key="1">
    <source>
        <dbReference type="Pfam" id="PF07833"/>
    </source>
</evidence>
<dbReference type="Proteomes" id="UP000479114">
    <property type="component" value="Chromosome"/>
</dbReference>
<proteinExistence type="predicted"/>
<gene>
    <name evidence="2" type="ORF">GZH47_26050</name>
</gene>
<dbReference type="InterPro" id="IPR036582">
    <property type="entry name" value="Mao_N_sf"/>
</dbReference>
<dbReference type="AlphaFoldDB" id="A0A6C0P5X1"/>
<protein>
    <submittedName>
        <fullName evidence="2">Copper amine oxidase N-terminal domain-containing protein</fullName>
    </submittedName>
</protein>
<dbReference type="KEGG" id="prz:GZH47_26050"/>
<dbReference type="Pfam" id="PF07833">
    <property type="entry name" value="Cu_amine_oxidN1"/>
    <property type="match status" value="1"/>
</dbReference>